<name>A0ACC1MSE2_9HYPO</name>
<proteinExistence type="predicted"/>
<protein>
    <submittedName>
        <fullName evidence="1">Uncharacterized protein</fullName>
    </submittedName>
</protein>
<evidence type="ECO:0000313" key="2">
    <source>
        <dbReference type="Proteomes" id="UP001143910"/>
    </source>
</evidence>
<dbReference type="Proteomes" id="UP001143910">
    <property type="component" value="Unassembled WGS sequence"/>
</dbReference>
<gene>
    <name evidence="1" type="ORF">NQ176_g8809</name>
</gene>
<comment type="caution">
    <text evidence="1">The sequence shown here is derived from an EMBL/GenBank/DDBJ whole genome shotgun (WGS) entry which is preliminary data.</text>
</comment>
<organism evidence="1 2">
    <name type="scientific">Zarea fungicola</name>
    <dbReference type="NCBI Taxonomy" id="93591"/>
    <lineage>
        <taxon>Eukaryota</taxon>
        <taxon>Fungi</taxon>
        <taxon>Dikarya</taxon>
        <taxon>Ascomycota</taxon>
        <taxon>Pezizomycotina</taxon>
        <taxon>Sordariomycetes</taxon>
        <taxon>Hypocreomycetidae</taxon>
        <taxon>Hypocreales</taxon>
        <taxon>Cordycipitaceae</taxon>
        <taxon>Zarea</taxon>
    </lineage>
</organism>
<dbReference type="EMBL" id="JANJQO010001804">
    <property type="protein sequence ID" value="KAJ2969174.1"/>
    <property type="molecule type" value="Genomic_DNA"/>
</dbReference>
<sequence length="133" mass="14948">MEEEKEEERKKWKKKRKKNKRKKENKATSEAVFADYSLQAAANSTDKAAEETYCGRGCRGVDNWPVSRHRTCARWTSCLDGQVLGSLVHGELGAGDGPGAGESGMPLRRVIVVETDSVMISWPRCDIDKQKYK</sequence>
<keyword evidence="2" id="KW-1185">Reference proteome</keyword>
<accession>A0ACC1MSE2</accession>
<reference evidence="1" key="1">
    <citation type="submission" date="2022-08" db="EMBL/GenBank/DDBJ databases">
        <title>Genome Sequence of Lecanicillium fungicola.</title>
        <authorList>
            <person name="Buettner E."/>
        </authorList>
    </citation>
    <scope>NUCLEOTIDE SEQUENCE</scope>
    <source>
        <strain evidence="1">Babe33</strain>
    </source>
</reference>
<evidence type="ECO:0000313" key="1">
    <source>
        <dbReference type="EMBL" id="KAJ2969174.1"/>
    </source>
</evidence>